<dbReference type="PANTHER" id="PTHR23235:SF120">
    <property type="entry name" value="KRUPPEL-LIKE FACTOR 15"/>
    <property type="match status" value="1"/>
</dbReference>
<sequence length="50" mass="5827">MVCGKAQRSPSTLAIHMRTHTGEKPYVCKICMRDFAFKNSYQRHMAKHTE</sequence>
<protein>
    <recommendedName>
        <fullName evidence="10">C2H2-type domain-containing protein</fullName>
    </recommendedName>
</protein>
<dbReference type="PANTHER" id="PTHR23235">
    <property type="entry name" value="KRUEPPEL-LIKE TRANSCRIPTION FACTOR"/>
    <property type="match status" value="1"/>
</dbReference>
<dbReference type="Pfam" id="PF13894">
    <property type="entry name" value="zf-C2H2_4"/>
    <property type="match status" value="1"/>
</dbReference>
<keyword evidence="6" id="KW-0805">Transcription regulation</keyword>
<reference evidence="11" key="2">
    <citation type="submission" date="2020-11" db="EMBL/GenBank/DDBJ databases">
        <authorList>
            <person name="McCartney M.A."/>
            <person name="Auch B."/>
            <person name="Kono T."/>
            <person name="Mallez S."/>
            <person name="Becker A."/>
            <person name="Gohl D.M."/>
            <person name="Silverstein K.A.T."/>
            <person name="Koren S."/>
            <person name="Bechman K.B."/>
            <person name="Herman A."/>
            <person name="Abrahante J.E."/>
            <person name="Garbe J."/>
        </authorList>
    </citation>
    <scope>NUCLEOTIDE SEQUENCE</scope>
    <source>
        <strain evidence="11">Duluth1</strain>
        <tissue evidence="11">Whole animal</tissue>
    </source>
</reference>
<name>A0A9D4NMF1_DREPO</name>
<evidence type="ECO:0000256" key="3">
    <source>
        <dbReference type="ARBA" id="ARBA00022737"/>
    </source>
</evidence>
<comment type="caution">
    <text evidence="11">The sequence shown here is derived from an EMBL/GenBank/DDBJ whole genome shotgun (WGS) entry which is preliminary data.</text>
</comment>
<feature type="domain" description="C2H2-type" evidence="10">
    <location>
        <begin position="26"/>
        <end position="50"/>
    </location>
</feature>
<dbReference type="GO" id="GO:0000978">
    <property type="term" value="F:RNA polymerase II cis-regulatory region sequence-specific DNA binding"/>
    <property type="evidence" value="ECO:0007669"/>
    <property type="project" value="TreeGrafter"/>
</dbReference>
<dbReference type="SUPFAM" id="SSF57667">
    <property type="entry name" value="beta-beta-alpha zinc fingers"/>
    <property type="match status" value="1"/>
</dbReference>
<keyword evidence="5" id="KW-0862">Zinc</keyword>
<dbReference type="FunFam" id="3.30.160.60:FF:000130">
    <property type="entry name" value="Spalt-like transcription factor 4"/>
    <property type="match status" value="1"/>
</dbReference>
<evidence type="ECO:0000256" key="9">
    <source>
        <dbReference type="PROSITE-ProRule" id="PRU00042"/>
    </source>
</evidence>
<evidence type="ECO:0000256" key="1">
    <source>
        <dbReference type="ARBA" id="ARBA00004123"/>
    </source>
</evidence>
<dbReference type="GO" id="GO:0005634">
    <property type="term" value="C:nucleus"/>
    <property type="evidence" value="ECO:0007669"/>
    <property type="project" value="UniProtKB-SubCell"/>
</dbReference>
<reference evidence="11" key="1">
    <citation type="journal article" date="2019" name="bioRxiv">
        <title>The Genome of the Zebra Mussel, Dreissena polymorpha: A Resource for Invasive Species Research.</title>
        <authorList>
            <person name="McCartney M.A."/>
            <person name="Auch B."/>
            <person name="Kono T."/>
            <person name="Mallez S."/>
            <person name="Zhang Y."/>
            <person name="Obille A."/>
            <person name="Becker A."/>
            <person name="Abrahante J.E."/>
            <person name="Garbe J."/>
            <person name="Badalamenti J.P."/>
            <person name="Herman A."/>
            <person name="Mangelson H."/>
            <person name="Liachko I."/>
            <person name="Sullivan S."/>
            <person name="Sone E.D."/>
            <person name="Koren S."/>
            <person name="Silverstein K.A.T."/>
            <person name="Beckman K.B."/>
            <person name="Gohl D.M."/>
        </authorList>
    </citation>
    <scope>NUCLEOTIDE SEQUENCE</scope>
    <source>
        <strain evidence="11">Duluth1</strain>
        <tissue evidence="11">Whole animal</tissue>
    </source>
</reference>
<dbReference type="EMBL" id="JAIWYP010000001">
    <property type="protein sequence ID" value="KAH3897398.1"/>
    <property type="molecule type" value="Genomic_DNA"/>
</dbReference>
<organism evidence="11 12">
    <name type="scientific">Dreissena polymorpha</name>
    <name type="common">Zebra mussel</name>
    <name type="synonym">Mytilus polymorpha</name>
    <dbReference type="NCBI Taxonomy" id="45954"/>
    <lineage>
        <taxon>Eukaryota</taxon>
        <taxon>Metazoa</taxon>
        <taxon>Spiralia</taxon>
        <taxon>Lophotrochozoa</taxon>
        <taxon>Mollusca</taxon>
        <taxon>Bivalvia</taxon>
        <taxon>Autobranchia</taxon>
        <taxon>Heteroconchia</taxon>
        <taxon>Euheterodonta</taxon>
        <taxon>Imparidentia</taxon>
        <taxon>Neoheterodontei</taxon>
        <taxon>Myida</taxon>
        <taxon>Dreissenoidea</taxon>
        <taxon>Dreissenidae</taxon>
        <taxon>Dreissena</taxon>
    </lineage>
</organism>
<dbReference type="Proteomes" id="UP000828390">
    <property type="component" value="Unassembled WGS sequence"/>
</dbReference>
<dbReference type="AlphaFoldDB" id="A0A9D4NMF1"/>
<keyword evidence="2" id="KW-0479">Metal-binding</keyword>
<evidence type="ECO:0000259" key="10">
    <source>
        <dbReference type="PROSITE" id="PS50157"/>
    </source>
</evidence>
<evidence type="ECO:0000313" key="12">
    <source>
        <dbReference type="Proteomes" id="UP000828390"/>
    </source>
</evidence>
<evidence type="ECO:0000256" key="6">
    <source>
        <dbReference type="ARBA" id="ARBA00023015"/>
    </source>
</evidence>
<evidence type="ECO:0000256" key="7">
    <source>
        <dbReference type="ARBA" id="ARBA00023163"/>
    </source>
</evidence>
<dbReference type="GO" id="GO:0000981">
    <property type="term" value="F:DNA-binding transcription factor activity, RNA polymerase II-specific"/>
    <property type="evidence" value="ECO:0007669"/>
    <property type="project" value="TreeGrafter"/>
</dbReference>
<proteinExistence type="predicted"/>
<keyword evidence="7" id="KW-0804">Transcription</keyword>
<keyword evidence="12" id="KW-1185">Reference proteome</keyword>
<dbReference type="InterPro" id="IPR036236">
    <property type="entry name" value="Znf_C2H2_sf"/>
</dbReference>
<evidence type="ECO:0000256" key="4">
    <source>
        <dbReference type="ARBA" id="ARBA00022771"/>
    </source>
</evidence>
<feature type="domain" description="C2H2-type" evidence="10">
    <location>
        <begin position="1"/>
        <end position="25"/>
    </location>
</feature>
<dbReference type="PROSITE" id="PS50157">
    <property type="entry name" value="ZINC_FINGER_C2H2_2"/>
    <property type="match status" value="2"/>
</dbReference>
<dbReference type="GO" id="GO:0008270">
    <property type="term" value="F:zinc ion binding"/>
    <property type="evidence" value="ECO:0007669"/>
    <property type="project" value="UniProtKB-KW"/>
</dbReference>
<evidence type="ECO:0000256" key="2">
    <source>
        <dbReference type="ARBA" id="ARBA00022723"/>
    </source>
</evidence>
<dbReference type="FunFam" id="3.30.160.60:FF:001498">
    <property type="entry name" value="Zinc finger protein 404"/>
    <property type="match status" value="1"/>
</dbReference>
<gene>
    <name evidence="11" type="ORF">DPMN_021586</name>
</gene>
<accession>A0A9D4NMF1</accession>
<comment type="subcellular location">
    <subcellularLocation>
        <location evidence="1">Nucleus</location>
    </subcellularLocation>
</comment>
<dbReference type="PROSITE" id="PS00028">
    <property type="entry name" value="ZINC_FINGER_C2H2_1"/>
    <property type="match status" value="1"/>
</dbReference>
<dbReference type="InterPro" id="IPR013087">
    <property type="entry name" value="Znf_C2H2_type"/>
</dbReference>
<evidence type="ECO:0000256" key="5">
    <source>
        <dbReference type="ARBA" id="ARBA00022833"/>
    </source>
</evidence>
<keyword evidence="3" id="KW-0677">Repeat</keyword>
<keyword evidence="8" id="KW-0539">Nucleus</keyword>
<evidence type="ECO:0000313" key="11">
    <source>
        <dbReference type="EMBL" id="KAH3897398.1"/>
    </source>
</evidence>
<dbReference type="Gene3D" id="3.30.160.60">
    <property type="entry name" value="Classic Zinc Finger"/>
    <property type="match status" value="2"/>
</dbReference>
<evidence type="ECO:0000256" key="8">
    <source>
        <dbReference type="ARBA" id="ARBA00023242"/>
    </source>
</evidence>
<keyword evidence="4 9" id="KW-0863">Zinc-finger</keyword>
<dbReference type="Pfam" id="PF00096">
    <property type="entry name" value="zf-C2H2"/>
    <property type="match status" value="1"/>
</dbReference>